<feature type="compositionally biased region" description="Polar residues" evidence="1">
    <location>
        <begin position="1"/>
        <end position="17"/>
    </location>
</feature>
<evidence type="ECO:0000256" key="1">
    <source>
        <dbReference type="SAM" id="MobiDB-lite"/>
    </source>
</evidence>
<evidence type="ECO:0000313" key="4">
    <source>
        <dbReference type="Proteomes" id="UP000002748"/>
    </source>
</evidence>
<dbReference type="VEuPathDB" id="FungiDB:A1Q1_00155"/>
<protein>
    <submittedName>
        <fullName evidence="3">Uncharacterized protein</fullName>
    </submittedName>
</protein>
<dbReference type="HOGENOM" id="CLU_2063125_0_0_1"/>
<comment type="caution">
    <text evidence="3">The sequence shown here is derived from an EMBL/GenBank/DDBJ whole genome shotgun (WGS) entry which is preliminary data.</text>
</comment>
<feature type="region of interest" description="Disordered" evidence="1">
    <location>
        <begin position="1"/>
        <end position="23"/>
    </location>
</feature>
<dbReference type="Proteomes" id="UP000002748">
    <property type="component" value="Unassembled WGS sequence"/>
</dbReference>
<sequence length="119" mass="13417">MALAPSTQKSTRVSPQKEQPKGHFAAKQVLTETDKYTYWRRSILLGIILSAYLGYTKGGAYGWVPALVTFYSTVHIFESIAKKPEGIFARLFLVVTNLQRIIDFEDFVLSPFRSQVKAA</sequence>
<organism evidence="3 4">
    <name type="scientific">Trichosporon asahii var. asahii (strain ATCC 90039 / CBS 2479 / JCM 2466 / KCTC 7840 / NBRC 103889/ NCYC 2677 / UAMH 7654)</name>
    <name type="common">Yeast</name>
    <dbReference type="NCBI Taxonomy" id="1186058"/>
    <lineage>
        <taxon>Eukaryota</taxon>
        <taxon>Fungi</taxon>
        <taxon>Dikarya</taxon>
        <taxon>Basidiomycota</taxon>
        <taxon>Agaricomycotina</taxon>
        <taxon>Tremellomycetes</taxon>
        <taxon>Trichosporonales</taxon>
        <taxon>Trichosporonaceae</taxon>
        <taxon>Trichosporon</taxon>
    </lineage>
</organism>
<evidence type="ECO:0000313" key="3">
    <source>
        <dbReference type="EMBL" id="EJT50534.1"/>
    </source>
</evidence>
<reference evidence="3 4" key="1">
    <citation type="journal article" date="2012" name="Eukaryot. Cell">
        <title>Draft genome sequence of CBS 2479, the standard type strain of Trichosporon asahii.</title>
        <authorList>
            <person name="Yang R.Y."/>
            <person name="Li H.T."/>
            <person name="Zhu H."/>
            <person name="Zhou G.P."/>
            <person name="Wang M."/>
            <person name="Wang L."/>
        </authorList>
    </citation>
    <scope>NUCLEOTIDE SEQUENCE [LARGE SCALE GENOMIC DNA]</scope>
    <source>
        <strain evidence="4">ATCC 90039 / CBS 2479 / JCM 2466 / KCTC 7840 / NCYC 2677 / UAMH 7654</strain>
    </source>
</reference>
<name>J6F0U1_TRIAS</name>
<proteinExistence type="predicted"/>
<dbReference type="AlphaFoldDB" id="J6F0U1"/>
<dbReference type="KEGG" id="tasa:A1Q1_00155"/>
<dbReference type="RefSeq" id="XP_014181958.1">
    <property type="nucleotide sequence ID" value="XM_014326483.1"/>
</dbReference>
<keyword evidence="2" id="KW-1133">Transmembrane helix</keyword>
<keyword evidence="2" id="KW-0812">Transmembrane</keyword>
<keyword evidence="2" id="KW-0472">Membrane</keyword>
<feature type="transmembrane region" description="Helical" evidence="2">
    <location>
        <begin position="38"/>
        <end position="55"/>
    </location>
</feature>
<gene>
    <name evidence="3" type="ORF">A1Q1_00155</name>
</gene>
<accession>J6F0U1</accession>
<evidence type="ECO:0000256" key="2">
    <source>
        <dbReference type="SAM" id="Phobius"/>
    </source>
</evidence>
<dbReference type="GeneID" id="25983669"/>
<dbReference type="EMBL" id="ALBS01000099">
    <property type="protein sequence ID" value="EJT50534.1"/>
    <property type="molecule type" value="Genomic_DNA"/>
</dbReference>